<dbReference type="SUPFAM" id="SSF55785">
    <property type="entry name" value="PYP-like sensor domain (PAS domain)"/>
    <property type="match status" value="1"/>
</dbReference>
<keyword evidence="6 18" id="KW-0808">Transferase</keyword>
<dbReference type="PANTHER" id="PTHR43304:SF1">
    <property type="entry name" value="PAC DOMAIN-CONTAINING PROTEIN"/>
    <property type="match status" value="1"/>
</dbReference>
<evidence type="ECO:0000256" key="3">
    <source>
        <dbReference type="ARBA" id="ARBA00012438"/>
    </source>
</evidence>
<keyword evidence="7 13" id="KW-0812">Transmembrane</keyword>
<evidence type="ECO:0000259" key="15">
    <source>
        <dbReference type="PROSITE" id="PS50112"/>
    </source>
</evidence>
<comment type="catalytic activity">
    <reaction evidence="1">
        <text>ATP + protein L-histidine = ADP + protein N-phospho-L-histidine.</text>
        <dbReference type="EC" id="2.7.13.3"/>
    </reaction>
</comment>
<evidence type="ECO:0000256" key="8">
    <source>
        <dbReference type="ARBA" id="ARBA00022777"/>
    </source>
</evidence>
<dbReference type="SUPFAM" id="SSF158472">
    <property type="entry name" value="HAMP domain-like"/>
    <property type="match status" value="1"/>
</dbReference>
<dbReference type="PROSITE" id="PS50113">
    <property type="entry name" value="PAC"/>
    <property type="match status" value="1"/>
</dbReference>
<dbReference type="PROSITE" id="PS50885">
    <property type="entry name" value="HAMP"/>
    <property type="match status" value="1"/>
</dbReference>
<feature type="domain" description="HAMP" evidence="17">
    <location>
        <begin position="373"/>
        <end position="425"/>
    </location>
</feature>
<evidence type="ECO:0000313" key="19">
    <source>
        <dbReference type="Proteomes" id="UP000184315"/>
    </source>
</evidence>
<evidence type="ECO:0000256" key="4">
    <source>
        <dbReference type="ARBA" id="ARBA00022475"/>
    </source>
</evidence>
<dbReference type="GO" id="GO:0000155">
    <property type="term" value="F:phosphorelay sensor kinase activity"/>
    <property type="evidence" value="ECO:0007669"/>
    <property type="project" value="InterPro"/>
</dbReference>
<dbReference type="SMART" id="SM00091">
    <property type="entry name" value="PAS"/>
    <property type="match status" value="1"/>
</dbReference>
<dbReference type="InterPro" id="IPR000700">
    <property type="entry name" value="PAS-assoc_C"/>
</dbReference>
<accession>A0A1J1LRX9</accession>
<dbReference type="InterPro" id="IPR005467">
    <property type="entry name" value="His_kinase_dom"/>
</dbReference>
<dbReference type="InterPro" id="IPR036890">
    <property type="entry name" value="HATPase_C_sf"/>
</dbReference>
<dbReference type="InterPro" id="IPR000014">
    <property type="entry name" value="PAS"/>
</dbReference>
<comment type="subcellular location">
    <subcellularLocation>
        <location evidence="2">Cell membrane</location>
        <topology evidence="2">Multi-pass membrane protein</topology>
    </subcellularLocation>
</comment>
<dbReference type="PROSITE" id="PS50109">
    <property type="entry name" value="HIS_KIN"/>
    <property type="match status" value="1"/>
</dbReference>
<dbReference type="CDD" id="cd06225">
    <property type="entry name" value="HAMP"/>
    <property type="match status" value="1"/>
</dbReference>
<protein>
    <recommendedName>
        <fullName evidence="3">histidine kinase</fullName>
        <ecNumber evidence="3">2.7.13.3</ecNumber>
    </recommendedName>
</protein>
<keyword evidence="8 18" id="KW-0418">Kinase</keyword>
<dbReference type="Pfam" id="PF08447">
    <property type="entry name" value="PAS_3"/>
    <property type="match status" value="1"/>
</dbReference>
<sequence length="908" mass="103858">MLRLPWNQFVAKTIGKLPLRTVLIVPFVVQITATVGLVGYFSFKNGQKAVENLAQQLMNQVSNRVQENLQFFLETPDQINQTNYNQIKLGFLNTTNLYPWEKYLWRQVQLYPDITFIAIATNQNKQRSGEKRLNGDFQVNVVGDDVGNNFYTFQLDSQGNRTQGELVKKDYDLRQHPTYLKVIKERRASWSNVFVSILEPSLLISALEPIYNQKQQIEGILLATLRLDQIITFLKGLKIGKSGQVFIVDPQGHLLASSTGEQPFRKIGNQNQLFLATESQNKITQSATEQLLKQFKSLHKIYNPQKLKFLINKENYFLNVIPFSDNKKLEWMIVLVVPEQDFLDQIQANNRTTLLLCLVTFIVAITIGILTARWVTFPIILLNQASKNIAAGQWDLPQEANRQDELGELTRSFNNMIQQLQTTLTQLQNLNQSLQISEQRYTSLAQAAPVGIFRADIEGNYIYGNDQHFAMIGLSQAETMGMGWTKTLHPQDRDQILSCWLKFVHEGVPFQYEYRFLKPDSSTIWVYGKALAERNREGQITGYVGTITDITSTKEAEHILAEYNQTLEHQVKERTQELSHTLQQLQATQSQLVESEKMATLGQLVAGIAHEINTPLGAIQAAINNNNQALIESLIELPKLSQKLDPDQQVLFFKVLDFSRNNPQQISTREQREYKRQLAQQLKEYQIESPRKIADILIDIGIYDNLEFILPLLQHPEQEWLLNLAYNLARLQRNNQTMITAIERASKVVFALKSYARYDPSGQKQSVFITEGIDTVLELYHNQLKRGIEVNRIYQITHSLDCYPDELMQVWTNLIHNSIQAMKGQGTLKIVVLQEETEFRVQIIDSGCGIPADIQGRIFEPFFTTKPWGEGSGLGLDIVQKIIDKHQGQITVQSQPGNTIFTISLPRT</sequence>
<keyword evidence="10" id="KW-0902">Two-component regulatory system</keyword>
<proteinExistence type="predicted"/>
<feature type="domain" description="PAS" evidence="15">
    <location>
        <begin position="437"/>
        <end position="496"/>
    </location>
</feature>
<dbReference type="InterPro" id="IPR004358">
    <property type="entry name" value="Sig_transdc_His_kin-like_C"/>
</dbReference>
<dbReference type="SMART" id="SM00304">
    <property type="entry name" value="HAMP"/>
    <property type="match status" value="1"/>
</dbReference>
<dbReference type="InterPro" id="IPR036097">
    <property type="entry name" value="HisK_dim/P_sf"/>
</dbReference>
<keyword evidence="19" id="KW-1185">Reference proteome</keyword>
<dbReference type="InterPro" id="IPR052162">
    <property type="entry name" value="Sensor_kinase/Photoreceptor"/>
</dbReference>
<keyword evidence="4" id="KW-1003">Cell membrane</keyword>
<gene>
    <name evidence="18" type="ORF">PL9214650598</name>
</gene>
<dbReference type="OrthoDB" id="9773246at2"/>
<dbReference type="Gene3D" id="6.10.340.10">
    <property type="match status" value="1"/>
</dbReference>
<dbReference type="Pfam" id="PF02518">
    <property type="entry name" value="HATPase_c"/>
    <property type="match status" value="1"/>
</dbReference>
<name>A0A1J1LRX9_9CYAN</name>
<dbReference type="InterPro" id="IPR001610">
    <property type="entry name" value="PAC"/>
</dbReference>
<dbReference type="InterPro" id="IPR013655">
    <property type="entry name" value="PAS_fold_3"/>
</dbReference>
<dbReference type="SUPFAM" id="SSF55874">
    <property type="entry name" value="ATPase domain of HSP90 chaperone/DNA topoisomerase II/histidine kinase"/>
    <property type="match status" value="1"/>
</dbReference>
<dbReference type="Pfam" id="PF02743">
    <property type="entry name" value="dCache_1"/>
    <property type="match status" value="1"/>
</dbReference>
<evidence type="ECO:0000256" key="13">
    <source>
        <dbReference type="SAM" id="Phobius"/>
    </source>
</evidence>
<evidence type="ECO:0000313" key="18">
    <source>
        <dbReference type="EMBL" id="CUR35159.1"/>
    </source>
</evidence>
<dbReference type="InterPro" id="IPR003660">
    <property type="entry name" value="HAMP_dom"/>
</dbReference>
<dbReference type="NCBIfam" id="TIGR00229">
    <property type="entry name" value="sensory_box"/>
    <property type="match status" value="1"/>
</dbReference>
<dbReference type="Gene3D" id="1.10.287.130">
    <property type="match status" value="1"/>
</dbReference>
<dbReference type="EC" id="2.7.13.3" evidence="3"/>
<dbReference type="EMBL" id="CZDF01000172">
    <property type="protein sequence ID" value="CUR35159.1"/>
    <property type="molecule type" value="Genomic_DNA"/>
</dbReference>
<dbReference type="SMART" id="SM00387">
    <property type="entry name" value="HATPase_c"/>
    <property type="match status" value="1"/>
</dbReference>
<evidence type="ECO:0000256" key="6">
    <source>
        <dbReference type="ARBA" id="ARBA00022679"/>
    </source>
</evidence>
<evidence type="ECO:0000259" key="16">
    <source>
        <dbReference type="PROSITE" id="PS50113"/>
    </source>
</evidence>
<dbReference type="Gene3D" id="3.30.565.10">
    <property type="entry name" value="Histidine kinase-like ATPase, C-terminal domain"/>
    <property type="match status" value="1"/>
</dbReference>
<feature type="coiled-coil region" evidence="12">
    <location>
        <begin position="417"/>
        <end position="447"/>
    </location>
</feature>
<dbReference type="AlphaFoldDB" id="A0A1J1LRX9"/>
<keyword evidence="9 13" id="KW-1133">Transmembrane helix</keyword>
<feature type="domain" description="PAC" evidence="16">
    <location>
        <begin position="510"/>
        <end position="562"/>
    </location>
</feature>
<dbReference type="InterPro" id="IPR003594">
    <property type="entry name" value="HATPase_dom"/>
</dbReference>
<dbReference type="CDD" id="cd00082">
    <property type="entry name" value="HisKA"/>
    <property type="match status" value="1"/>
</dbReference>
<evidence type="ECO:0000259" key="17">
    <source>
        <dbReference type="PROSITE" id="PS50885"/>
    </source>
</evidence>
<dbReference type="Pfam" id="PF00672">
    <property type="entry name" value="HAMP"/>
    <property type="match status" value="1"/>
</dbReference>
<feature type="domain" description="Histidine kinase" evidence="14">
    <location>
        <begin position="607"/>
        <end position="908"/>
    </location>
</feature>
<dbReference type="CDD" id="cd00130">
    <property type="entry name" value="PAS"/>
    <property type="match status" value="1"/>
</dbReference>
<dbReference type="PRINTS" id="PR00344">
    <property type="entry name" value="BCTRLSENSOR"/>
</dbReference>
<reference evidence="19" key="1">
    <citation type="submission" date="2015-10" db="EMBL/GenBank/DDBJ databases">
        <authorList>
            <person name="Regsiter A."/>
            <person name="william w."/>
        </authorList>
    </citation>
    <scope>NUCLEOTIDE SEQUENCE [LARGE SCALE GENOMIC DNA]</scope>
</reference>
<dbReference type="GO" id="GO:0005886">
    <property type="term" value="C:plasma membrane"/>
    <property type="evidence" value="ECO:0007669"/>
    <property type="project" value="UniProtKB-SubCell"/>
</dbReference>
<dbReference type="PROSITE" id="PS50112">
    <property type="entry name" value="PAS"/>
    <property type="match status" value="1"/>
</dbReference>
<evidence type="ECO:0000256" key="10">
    <source>
        <dbReference type="ARBA" id="ARBA00023012"/>
    </source>
</evidence>
<keyword evidence="5" id="KW-0597">Phosphoprotein</keyword>
<evidence type="ECO:0000256" key="9">
    <source>
        <dbReference type="ARBA" id="ARBA00022989"/>
    </source>
</evidence>
<organism evidence="18 19">
    <name type="scientific">Planktothrix tepida PCC 9214</name>
    <dbReference type="NCBI Taxonomy" id="671072"/>
    <lineage>
        <taxon>Bacteria</taxon>
        <taxon>Bacillati</taxon>
        <taxon>Cyanobacteriota</taxon>
        <taxon>Cyanophyceae</taxon>
        <taxon>Oscillatoriophycideae</taxon>
        <taxon>Oscillatoriales</taxon>
        <taxon>Microcoleaceae</taxon>
        <taxon>Planktothrix</taxon>
    </lineage>
</organism>
<feature type="transmembrane region" description="Helical" evidence="13">
    <location>
        <begin position="20"/>
        <end position="43"/>
    </location>
</feature>
<dbReference type="InterPro" id="IPR033479">
    <property type="entry name" value="dCache_1"/>
</dbReference>
<dbReference type="SUPFAM" id="SSF47384">
    <property type="entry name" value="Homodimeric domain of signal transducing histidine kinase"/>
    <property type="match status" value="1"/>
</dbReference>
<evidence type="ECO:0000259" key="14">
    <source>
        <dbReference type="PROSITE" id="PS50109"/>
    </source>
</evidence>
<evidence type="ECO:0000256" key="5">
    <source>
        <dbReference type="ARBA" id="ARBA00022553"/>
    </source>
</evidence>
<evidence type="ECO:0000256" key="2">
    <source>
        <dbReference type="ARBA" id="ARBA00004651"/>
    </source>
</evidence>
<evidence type="ECO:0000256" key="11">
    <source>
        <dbReference type="ARBA" id="ARBA00023136"/>
    </source>
</evidence>
<dbReference type="PANTHER" id="PTHR43304">
    <property type="entry name" value="PHYTOCHROME-LIKE PROTEIN CPH1"/>
    <property type="match status" value="1"/>
</dbReference>
<dbReference type="RefSeq" id="WP_072722125.1">
    <property type="nucleotide sequence ID" value="NZ_LN889813.1"/>
</dbReference>
<evidence type="ECO:0000256" key="1">
    <source>
        <dbReference type="ARBA" id="ARBA00000085"/>
    </source>
</evidence>
<feature type="transmembrane region" description="Helical" evidence="13">
    <location>
        <begin position="354"/>
        <end position="375"/>
    </location>
</feature>
<dbReference type="InterPro" id="IPR003661">
    <property type="entry name" value="HisK_dim/P_dom"/>
</dbReference>
<keyword evidence="11 13" id="KW-0472">Membrane</keyword>
<dbReference type="STRING" id="671072.PL9214650598"/>
<dbReference type="InterPro" id="IPR035965">
    <property type="entry name" value="PAS-like_dom_sf"/>
</dbReference>
<keyword evidence="12" id="KW-0175">Coiled coil</keyword>
<evidence type="ECO:0000256" key="12">
    <source>
        <dbReference type="SAM" id="Coils"/>
    </source>
</evidence>
<dbReference type="Proteomes" id="UP000184315">
    <property type="component" value="Unassembled WGS sequence"/>
</dbReference>
<evidence type="ECO:0000256" key="7">
    <source>
        <dbReference type="ARBA" id="ARBA00022692"/>
    </source>
</evidence>
<dbReference type="Gene3D" id="3.30.450.20">
    <property type="entry name" value="PAS domain"/>
    <property type="match status" value="2"/>
</dbReference>
<dbReference type="SMART" id="SM00086">
    <property type="entry name" value="PAC"/>
    <property type="match status" value="1"/>
</dbReference>